<dbReference type="SMART" id="SM00448">
    <property type="entry name" value="REC"/>
    <property type="match status" value="1"/>
</dbReference>
<keyword evidence="5" id="KW-1185">Reference proteome</keyword>
<dbReference type="PANTHER" id="PTHR44591">
    <property type="entry name" value="STRESS RESPONSE REGULATOR PROTEIN 1"/>
    <property type="match status" value="1"/>
</dbReference>
<dbReference type="Proteomes" id="UP000758168">
    <property type="component" value="Unassembled WGS sequence"/>
</dbReference>
<comment type="caution">
    <text evidence="4">The sequence shown here is derived from an EMBL/GenBank/DDBJ whole genome shotgun (WGS) entry which is preliminary data.</text>
</comment>
<sequence length="124" mass="13314">MSSHRVLVVDDDDMLREVAKVSLEMVGGWQVLTAGSGAEACAVALRDQPDALLLDVMMPGMDGPSTVVALREDPATRDIPIVFLTAKVGGEGHQLWEHLEVSGVIPKPFDPMTLPAEVARLLGW</sequence>
<keyword evidence="1 2" id="KW-0597">Phosphoprotein</keyword>
<dbReference type="CDD" id="cd17552">
    <property type="entry name" value="REC_RR468-like"/>
    <property type="match status" value="1"/>
</dbReference>
<dbReference type="SUPFAM" id="SSF52172">
    <property type="entry name" value="CheY-like"/>
    <property type="match status" value="1"/>
</dbReference>
<dbReference type="EMBL" id="JAGIOB010000001">
    <property type="protein sequence ID" value="MBP2416034.1"/>
    <property type="molecule type" value="Genomic_DNA"/>
</dbReference>
<accession>A0ABS4Z4R2</accession>
<dbReference type="PROSITE" id="PS50110">
    <property type="entry name" value="RESPONSE_REGULATORY"/>
    <property type="match status" value="1"/>
</dbReference>
<name>A0ABS4Z4R2_9ACTN</name>
<evidence type="ECO:0000256" key="1">
    <source>
        <dbReference type="ARBA" id="ARBA00022553"/>
    </source>
</evidence>
<dbReference type="InterPro" id="IPR011006">
    <property type="entry name" value="CheY-like_superfamily"/>
</dbReference>
<organism evidence="4 5">
    <name type="scientific">Microlunatus capsulatus</name>
    <dbReference type="NCBI Taxonomy" id="99117"/>
    <lineage>
        <taxon>Bacteria</taxon>
        <taxon>Bacillati</taxon>
        <taxon>Actinomycetota</taxon>
        <taxon>Actinomycetes</taxon>
        <taxon>Propionibacteriales</taxon>
        <taxon>Propionibacteriaceae</taxon>
        <taxon>Microlunatus</taxon>
    </lineage>
</organism>
<dbReference type="RefSeq" id="WP_307803837.1">
    <property type="nucleotide sequence ID" value="NZ_BAAAMH010000006.1"/>
</dbReference>
<dbReference type="InterPro" id="IPR050595">
    <property type="entry name" value="Bact_response_regulator"/>
</dbReference>
<dbReference type="PANTHER" id="PTHR44591:SF22">
    <property type="entry name" value="CHEY SUBFAMILY"/>
    <property type="match status" value="1"/>
</dbReference>
<evidence type="ECO:0000256" key="2">
    <source>
        <dbReference type="PROSITE-ProRule" id="PRU00169"/>
    </source>
</evidence>
<reference evidence="4 5" key="1">
    <citation type="submission" date="2021-03" db="EMBL/GenBank/DDBJ databases">
        <title>Sequencing the genomes of 1000 actinobacteria strains.</title>
        <authorList>
            <person name="Klenk H.-P."/>
        </authorList>
    </citation>
    <scope>NUCLEOTIDE SEQUENCE [LARGE SCALE GENOMIC DNA]</scope>
    <source>
        <strain evidence="4 5">DSM 12936</strain>
    </source>
</reference>
<protein>
    <submittedName>
        <fullName evidence="4">CheY-like chemotaxis protein</fullName>
    </submittedName>
</protein>
<evidence type="ECO:0000313" key="5">
    <source>
        <dbReference type="Proteomes" id="UP000758168"/>
    </source>
</evidence>
<dbReference type="Gene3D" id="3.40.50.2300">
    <property type="match status" value="1"/>
</dbReference>
<evidence type="ECO:0000313" key="4">
    <source>
        <dbReference type="EMBL" id="MBP2416034.1"/>
    </source>
</evidence>
<feature type="domain" description="Response regulatory" evidence="3">
    <location>
        <begin position="5"/>
        <end position="122"/>
    </location>
</feature>
<dbReference type="InterPro" id="IPR001789">
    <property type="entry name" value="Sig_transdc_resp-reg_receiver"/>
</dbReference>
<evidence type="ECO:0000259" key="3">
    <source>
        <dbReference type="PROSITE" id="PS50110"/>
    </source>
</evidence>
<proteinExistence type="predicted"/>
<feature type="modified residue" description="4-aspartylphosphate" evidence="2">
    <location>
        <position position="55"/>
    </location>
</feature>
<dbReference type="Pfam" id="PF00072">
    <property type="entry name" value="Response_reg"/>
    <property type="match status" value="1"/>
</dbReference>
<gene>
    <name evidence="4" type="ORF">JOF54_000956</name>
</gene>